<evidence type="ECO:0000313" key="9">
    <source>
        <dbReference type="EMBL" id="WNM27588.1"/>
    </source>
</evidence>
<evidence type="ECO:0000256" key="4">
    <source>
        <dbReference type="ARBA" id="ARBA00022692"/>
    </source>
</evidence>
<dbReference type="GO" id="GO:0005886">
    <property type="term" value="C:plasma membrane"/>
    <property type="evidence" value="ECO:0007669"/>
    <property type="project" value="UniProtKB-SubCell"/>
</dbReference>
<keyword evidence="3 7" id="KW-1003">Cell membrane</keyword>
<feature type="transmembrane region" description="Helical" evidence="7">
    <location>
        <begin position="198"/>
        <end position="216"/>
    </location>
</feature>
<dbReference type="InterPro" id="IPR032818">
    <property type="entry name" value="DedA-like"/>
</dbReference>
<dbReference type="InterPro" id="IPR032816">
    <property type="entry name" value="VTT_dom"/>
</dbReference>
<sequence>MNPITSMLLDSSVHALGPDWMDPDTLINGFIERWGTWALAGICLIIVIETGLLFPFLPGDSLLFTAGLFTGTGQIQLPIWAVAAILGFAAFIGPQSGYWIGRLSGPKIFNRPDSRFFKKAYVDRTHAFFEQYGGRAIVLAQFVPFVRTYIPVAAGVGRMPYLRFVRFNVIGALVWGVGVTLLGFWLGQFAIVKDNIEIALMLVVLVSVLPILFEAVKHQLEARRAAPAVESRETLED</sequence>
<dbReference type="RefSeq" id="WP_313543701.1">
    <property type="nucleotide sequence ID" value="NZ_CP134880.1"/>
</dbReference>
<feature type="domain" description="VTT" evidence="8">
    <location>
        <begin position="57"/>
        <end position="183"/>
    </location>
</feature>
<reference evidence="9" key="1">
    <citation type="submission" date="2023-09" db="EMBL/GenBank/DDBJ databases">
        <title>Demequina sp. a novel bacteria isolated from Capsicum annuum.</title>
        <authorList>
            <person name="Humaira Z."/>
            <person name="Lee J."/>
            <person name="Cho D."/>
        </authorList>
    </citation>
    <scope>NUCLEOTIDE SEQUENCE</scope>
    <source>
        <strain evidence="9">PMTSA13</strain>
    </source>
</reference>
<proteinExistence type="inferred from homology"/>
<protein>
    <submittedName>
        <fullName evidence="9">VTT domain-containing protein</fullName>
    </submittedName>
</protein>
<dbReference type="PANTHER" id="PTHR30353:SF0">
    <property type="entry name" value="TRANSMEMBRANE PROTEIN"/>
    <property type="match status" value="1"/>
</dbReference>
<evidence type="ECO:0000256" key="3">
    <source>
        <dbReference type="ARBA" id="ARBA00022475"/>
    </source>
</evidence>
<evidence type="ECO:0000256" key="6">
    <source>
        <dbReference type="ARBA" id="ARBA00023136"/>
    </source>
</evidence>
<accession>A0AA96FCG5</accession>
<evidence type="ECO:0000256" key="5">
    <source>
        <dbReference type="ARBA" id="ARBA00022989"/>
    </source>
</evidence>
<dbReference type="KEGG" id="dcp:RN607_00880"/>
<dbReference type="Proteomes" id="UP001303408">
    <property type="component" value="Chromosome"/>
</dbReference>
<keyword evidence="5 7" id="KW-1133">Transmembrane helix</keyword>
<evidence type="ECO:0000259" key="8">
    <source>
        <dbReference type="Pfam" id="PF09335"/>
    </source>
</evidence>
<keyword evidence="4 7" id="KW-0812">Transmembrane</keyword>
<name>A0AA96FCG5_9MICO</name>
<dbReference type="AlphaFoldDB" id="A0AA96FCG5"/>
<feature type="transmembrane region" description="Helical" evidence="7">
    <location>
        <begin position="37"/>
        <end position="57"/>
    </location>
</feature>
<gene>
    <name evidence="9" type="ORF">RN607_00880</name>
</gene>
<dbReference type="PANTHER" id="PTHR30353">
    <property type="entry name" value="INNER MEMBRANE PROTEIN DEDA-RELATED"/>
    <property type="match status" value="1"/>
</dbReference>
<comment type="similarity">
    <text evidence="2 7">Belongs to the DedA family.</text>
</comment>
<keyword evidence="6 7" id="KW-0472">Membrane</keyword>
<feature type="transmembrane region" description="Helical" evidence="7">
    <location>
        <begin position="77"/>
        <end position="101"/>
    </location>
</feature>
<dbReference type="EMBL" id="CP134880">
    <property type="protein sequence ID" value="WNM27588.1"/>
    <property type="molecule type" value="Genomic_DNA"/>
</dbReference>
<organism evidence="9">
    <name type="scientific">Demequina capsici</name>
    <dbReference type="NCBI Taxonomy" id="3075620"/>
    <lineage>
        <taxon>Bacteria</taxon>
        <taxon>Bacillati</taxon>
        <taxon>Actinomycetota</taxon>
        <taxon>Actinomycetes</taxon>
        <taxon>Micrococcales</taxon>
        <taxon>Demequinaceae</taxon>
        <taxon>Demequina</taxon>
    </lineage>
</organism>
<evidence type="ECO:0000256" key="7">
    <source>
        <dbReference type="RuleBase" id="RU367016"/>
    </source>
</evidence>
<evidence type="ECO:0000256" key="2">
    <source>
        <dbReference type="ARBA" id="ARBA00010792"/>
    </source>
</evidence>
<feature type="transmembrane region" description="Helical" evidence="7">
    <location>
        <begin position="167"/>
        <end position="186"/>
    </location>
</feature>
<comment type="subcellular location">
    <subcellularLocation>
        <location evidence="1 7">Cell membrane</location>
        <topology evidence="1 7">Multi-pass membrane protein</topology>
    </subcellularLocation>
</comment>
<dbReference type="Pfam" id="PF09335">
    <property type="entry name" value="VTT_dom"/>
    <property type="match status" value="1"/>
</dbReference>
<evidence type="ECO:0000256" key="1">
    <source>
        <dbReference type="ARBA" id="ARBA00004651"/>
    </source>
</evidence>